<dbReference type="PANTHER" id="PTHR46656:SF3">
    <property type="entry name" value="PUTATIVE-RELATED"/>
    <property type="match status" value="1"/>
</dbReference>
<dbReference type="STRING" id="497964.CfE428DRAFT_2780"/>
<dbReference type="GO" id="GO:0016740">
    <property type="term" value="F:transferase activity"/>
    <property type="evidence" value="ECO:0007669"/>
    <property type="project" value="UniProtKB-KW"/>
</dbReference>
<dbReference type="AlphaFoldDB" id="B4D1J2"/>
<name>B4D1J2_9BACT</name>
<evidence type="ECO:0000313" key="2">
    <source>
        <dbReference type="Proteomes" id="UP000005824"/>
    </source>
</evidence>
<dbReference type="RefSeq" id="WP_006980105.1">
    <property type="nucleotide sequence ID" value="NZ_ABVL01000007.1"/>
</dbReference>
<dbReference type="InParanoid" id="B4D1J2"/>
<evidence type="ECO:0000313" key="1">
    <source>
        <dbReference type="EMBL" id="EDY19604.1"/>
    </source>
</evidence>
<dbReference type="PANTHER" id="PTHR46656">
    <property type="entry name" value="PUTATIVE-RELATED"/>
    <property type="match status" value="1"/>
</dbReference>
<organism evidence="1 2">
    <name type="scientific">Chthoniobacter flavus Ellin428</name>
    <dbReference type="NCBI Taxonomy" id="497964"/>
    <lineage>
        <taxon>Bacteria</taxon>
        <taxon>Pseudomonadati</taxon>
        <taxon>Verrucomicrobiota</taxon>
        <taxon>Spartobacteria</taxon>
        <taxon>Chthoniobacterales</taxon>
        <taxon>Chthoniobacteraceae</taxon>
        <taxon>Chthoniobacter</taxon>
    </lineage>
</organism>
<sequence>MPSLDLARWAIVGVKDETGVGRMAEDLRRSLDPIRQLVAPSYRGNTNHAAGSDCPLALESDETLRQQLAAFQGIIIFEDTDWSRQAVRVAHAAGVKTVHVVLWEWLRFYVPEWQLCDLFVCVHGMAEKTLRKLGFRRLARLVWPLDLSQLPQREIRGPAREFAHNAGLLEKEDRKGTAITLEAFRSVPLPDIQLVIRTQNAFALPCDDPRVRIESQHVEHHGDLYRQGDVAVQPSKCEGLGFMILEAIASGLPVVTTDYPPMNEYVSSSHLLAATRWGKSPAEQTSYIHQAHFKIPKVSSLARCIQWCATHDLEPISARNRLWAKETFHPEKVRREWIVALERLLS</sequence>
<dbReference type="Proteomes" id="UP000005824">
    <property type="component" value="Unassembled WGS sequence"/>
</dbReference>
<dbReference type="Pfam" id="PF13692">
    <property type="entry name" value="Glyco_trans_1_4"/>
    <property type="match status" value="1"/>
</dbReference>
<protein>
    <submittedName>
        <fullName evidence="1">Glycosyl transferase group 1</fullName>
    </submittedName>
</protein>
<reference evidence="1 2" key="1">
    <citation type="journal article" date="2011" name="J. Bacteriol.">
        <title>Genome sequence of Chthoniobacter flavus Ellin428, an aerobic heterotrophic soil bacterium.</title>
        <authorList>
            <person name="Kant R."/>
            <person name="van Passel M.W."/>
            <person name="Palva A."/>
            <person name="Lucas S."/>
            <person name="Lapidus A."/>
            <person name="Glavina Del Rio T."/>
            <person name="Dalin E."/>
            <person name="Tice H."/>
            <person name="Bruce D."/>
            <person name="Goodwin L."/>
            <person name="Pitluck S."/>
            <person name="Larimer F.W."/>
            <person name="Land M.L."/>
            <person name="Hauser L."/>
            <person name="Sangwan P."/>
            <person name="de Vos W.M."/>
            <person name="Janssen P.H."/>
            <person name="Smidt H."/>
        </authorList>
    </citation>
    <scope>NUCLEOTIDE SEQUENCE [LARGE SCALE GENOMIC DNA]</scope>
    <source>
        <strain evidence="1 2">Ellin428</strain>
    </source>
</reference>
<accession>B4D1J2</accession>
<dbReference type="eggNOG" id="COG0438">
    <property type="taxonomic scope" value="Bacteria"/>
</dbReference>
<keyword evidence="1" id="KW-0808">Transferase</keyword>
<dbReference type="EMBL" id="ABVL01000007">
    <property type="protein sequence ID" value="EDY19604.1"/>
    <property type="molecule type" value="Genomic_DNA"/>
</dbReference>
<dbReference type="SUPFAM" id="SSF53756">
    <property type="entry name" value="UDP-Glycosyltransferase/glycogen phosphorylase"/>
    <property type="match status" value="1"/>
</dbReference>
<keyword evidence="2" id="KW-1185">Reference proteome</keyword>
<dbReference type="Gene3D" id="3.40.50.2000">
    <property type="entry name" value="Glycogen Phosphorylase B"/>
    <property type="match status" value="1"/>
</dbReference>
<comment type="caution">
    <text evidence="1">The sequence shown here is derived from an EMBL/GenBank/DDBJ whole genome shotgun (WGS) entry which is preliminary data.</text>
</comment>
<gene>
    <name evidence="1" type="ORF">CfE428DRAFT_2780</name>
</gene>
<proteinExistence type="predicted"/>